<reference evidence="2 3" key="1">
    <citation type="submission" date="2024-09" db="EMBL/GenBank/DDBJ databases">
        <title>Chromosome-scale assembly of Riccia sorocarpa.</title>
        <authorList>
            <person name="Paukszto L."/>
        </authorList>
    </citation>
    <scope>NUCLEOTIDE SEQUENCE [LARGE SCALE GENOMIC DNA]</scope>
    <source>
        <strain evidence="2">LP-2024</strain>
        <tissue evidence="2">Aerial parts of the thallus</tissue>
    </source>
</reference>
<dbReference type="AlphaFoldDB" id="A0ABD3I176"/>
<keyword evidence="1" id="KW-1133">Transmembrane helix</keyword>
<comment type="caution">
    <text evidence="2">The sequence shown here is derived from an EMBL/GenBank/DDBJ whole genome shotgun (WGS) entry which is preliminary data.</text>
</comment>
<evidence type="ECO:0000256" key="1">
    <source>
        <dbReference type="SAM" id="Phobius"/>
    </source>
</evidence>
<evidence type="ECO:0000313" key="3">
    <source>
        <dbReference type="Proteomes" id="UP001633002"/>
    </source>
</evidence>
<protein>
    <submittedName>
        <fullName evidence="2">Uncharacterized protein</fullName>
    </submittedName>
</protein>
<organism evidence="2 3">
    <name type="scientific">Riccia sorocarpa</name>
    <dbReference type="NCBI Taxonomy" id="122646"/>
    <lineage>
        <taxon>Eukaryota</taxon>
        <taxon>Viridiplantae</taxon>
        <taxon>Streptophyta</taxon>
        <taxon>Embryophyta</taxon>
        <taxon>Marchantiophyta</taxon>
        <taxon>Marchantiopsida</taxon>
        <taxon>Marchantiidae</taxon>
        <taxon>Marchantiales</taxon>
        <taxon>Ricciaceae</taxon>
        <taxon>Riccia</taxon>
    </lineage>
</organism>
<gene>
    <name evidence="2" type="ORF">R1sor_010895</name>
</gene>
<keyword evidence="3" id="KW-1185">Reference proteome</keyword>
<accession>A0ABD3I176</accession>
<dbReference type="EMBL" id="JBJQOH010000002">
    <property type="protein sequence ID" value="KAL3696819.1"/>
    <property type="molecule type" value="Genomic_DNA"/>
</dbReference>
<proteinExistence type="predicted"/>
<dbReference type="Proteomes" id="UP001633002">
    <property type="component" value="Unassembled WGS sequence"/>
</dbReference>
<name>A0ABD3I176_9MARC</name>
<keyword evidence="1" id="KW-0472">Membrane</keyword>
<sequence length="106" mass="11997">MRLTARIMNGEIGEWQRVMLAFIHMQRNGQGEWTRSLPEFLLSAPGPSPKLPSTMRWILGGWAKAKKMLTSTEIVHYFVSAYFAYGTSLGLGLLFYWAVKMVKNAG</sequence>
<keyword evidence="1" id="KW-0812">Transmembrane</keyword>
<evidence type="ECO:0000313" key="2">
    <source>
        <dbReference type="EMBL" id="KAL3696819.1"/>
    </source>
</evidence>
<feature type="transmembrane region" description="Helical" evidence="1">
    <location>
        <begin position="74"/>
        <end position="99"/>
    </location>
</feature>